<feature type="region of interest" description="Disordered" evidence="7">
    <location>
        <begin position="441"/>
        <end position="465"/>
    </location>
</feature>
<organism evidence="10 11">
    <name type="scientific">Puccinia graminis f. sp. tritici</name>
    <dbReference type="NCBI Taxonomy" id="56615"/>
    <lineage>
        <taxon>Eukaryota</taxon>
        <taxon>Fungi</taxon>
        <taxon>Dikarya</taxon>
        <taxon>Basidiomycota</taxon>
        <taxon>Pucciniomycotina</taxon>
        <taxon>Pucciniomycetes</taxon>
        <taxon>Pucciniales</taxon>
        <taxon>Pucciniaceae</taxon>
        <taxon>Puccinia</taxon>
    </lineage>
</organism>
<dbReference type="EMBL" id="VSWC01000014">
    <property type="protein sequence ID" value="KAA1114844.1"/>
    <property type="molecule type" value="Genomic_DNA"/>
</dbReference>
<dbReference type="PROSITE" id="PS50850">
    <property type="entry name" value="MFS"/>
    <property type="match status" value="1"/>
</dbReference>
<evidence type="ECO:0000256" key="1">
    <source>
        <dbReference type="ARBA" id="ARBA00004141"/>
    </source>
</evidence>
<feature type="transmembrane region" description="Helical" evidence="8">
    <location>
        <begin position="251"/>
        <end position="269"/>
    </location>
</feature>
<evidence type="ECO:0000256" key="6">
    <source>
        <dbReference type="ARBA" id="ARBA00023136"/>
    </source>
</evidence>
<feature type="transmembrane region" description="Helical" evidence="8">
    <location>
        <begin position="61"/>
        <end position="82"/>
    </location>
</feature>
<comment type="caution">
    <text evidence="10">The sequence shown here is derived from an EMBL/GenBank/DDBJ whole genome shotgun (WGS) entry which is preliminary data.</text>
</comment>
<accession>A0A5B0QPI4</accession>
<evidence type="ECO:0000259" key="9">
    <source>
        <dbReference type="PROSITE" id="PS50850"/>
    </source>
</evidence>
<keyword evidence="3" id="KW-0813">Transport</keyword>
<feature type="transmembrane region" description="Helical" evidence="8">
    <location>
        <begin position="379"/>
        <end position="401"/>
    </location>
</feature>
<feature type="transmembrane region" description="Helical" evidence="8">
    <location>
        <begin position="313"/>
        <end position="333"/>
    </location>
</feature>
<dbReference type="Proteomes" id="UP000324748">
    <property type="component" value="Unassembled WGS sequence"/>
</dbReference>
<evidence type="ECO:0000256" key="3">
    <source>
        <dbReference type="ARBA" id="ARBA00022448"/>
    </source>
</evidence>
<dbReference type="PANTHER" id="PTHR23506">
    <property type="entry name" value="GH10249P"/>
    <property type="match status" value="1"/>
</dbReference>
<reference evidence="10 11" key="1">
    <citation type="submission" date="2019-05" db="EMBL/GenBank/DDBJ databases">
        <title>Emergence of the Ug99 lineage of the wheat stem rust pathogen through somatic hybridization.</title>
        <authorList>
            <person name="Li F."/>
            <person name="Upadhyaya N.M."/>
            <person name="Sperschneider J."/>
            <person name="Matny O."/>
            <person name="Nguyen-Phuc H."/>
            <person name="Mago R."/>
            <person name="Raley C."/>
            <person name="Miller M.E."/>
            <person name="Silverstein K.A.T."/>
            <person name="Henningsen E."/>
            <person name="Hirsch C.D."/>
            <person name="Visser B."/>
            <person name="Pretorius Z.A."/>
            <person name="Steffenson B.J."/>
            <person name="Schwessinger B."/>
            <person name="Dodds P.N."/>
            <person name="Figueroa M."/>
        </authorList>
    </citation>
    <scope>NUCLEOTIDE SEQUENCE [LARGE SCALE GENOMIC DNA]</scope>
    <source>
        <strain evidence="10">21-0</strain>
    </source>
</reference>
<dbReference type="InterPro" id="IPR001958">
    <property type="entry name" value="Tet-R_TetA/multi-R_MdtG-like"/>
</dbReference>
<name>A0A5B0QPI4_PUCGR</name>
<feature type="transmembrane region" description="Helical" evidence="8">
    <location>
        <begin position="413"/>
        <end position="433"/>
    </location>
</feature>
<dbReference type="GO" id="GO:0016020">
    <property type="term" value="C:membrane"/>
    <property type="evidence" value="ECO:0007669"/>
    <property type="project" value="UniProtKB-SubCell"/>
</dbReference>
<evidence type="ECO:0000256" key="8">
    <source>
        <dbReference type="SAM" id="Phobius"/>
    </source>
</evidence>
<feature type="domain" description="Major facilitator superfamily (MFS) profile" evidence="9">
    <location>
        <begin position="23"/>
        <end position="437"/>
    </location>
</feature>
<feature type="transmembrane region" description="Helical" evidence="8">
    <location>
        <begin position="339"/>
        <end position="358"/>
    </location>
</feature>
<keyword evidence="4 8" id="KW-0812">Transmembrane</keyword>
<feature type="transmembrane region" description="Helical" evidence="8">
    <location>
        <begin position="125"/>
        <end position="143"/>
    </location>
</feature>
<dbReference type="GO" id="GO:0022857">
    <property type="term" value="F:transmembrane transporter activity"/>
    <property type="evidence" value="ECO:0007669"/>
    <property type="project" value="InterPro"/>
</dbReference>
<evidence type="ECO:0000313" key="11">
    <source>
        <dbReference type="Proteomes" id="UP000324748"/>
    </source>
</evidence>
<evidence type="ECO:0000256" key="5">
    <source>
        <dbReference type="ARBA" id="ARBA00022989"/>
    </source>
</evidence>
<dbReference type="PANTHER" id="PTHR23506:SF23">
    <property type="entry name" value="GH10249P"/>
    <property type="match status" value="1"/>
</dbReference>
<keyword evidence="6 8" id="KW-0472">Membrane</keyword>
<feature type="transmembrane region" description="Helical" evidence="8">
    <location>
        <begin position="281"/>
        <end position="301"/>
    </location>
</feature>
<evidence type="ECO:0000256" key="4">
    <source>
        <dbReference type="ARBA" id="ARBA00022692"/>
    </source>
</evidence>
<dbReference type="AlphaFoldDB" id="A0A5B0QPI4"/>
<evidence type="ECO:0000256" key="7">
    <source>
        <dbReference type="SAM" id="MobiDB-lite"/>
    </source>
</evidence>
<dbReference type="InterPro" id="IPR011701">
    <property type="entry name" value="MFS"/>
</dbReference>
<dbReference type="CDD" id="cd17325">
    <property type="entry name" value="MFS_MdtG_SLC18_like"/>
    <property type="match status" value="1"/>
</dbReference>
<feature type="transmembrane region" description="Helical" evidence="8">
    <location>
        <begin position="178"/>
        <end position="199"/>
    </location>
</feature>
<feature type="transmembrane region" description="Helical" evidence="8">
    <location>
        <begin position="94"/>
        <end position="119"/>
    </location>
</feature>
<comment type="similarity">
    <text evidence="2">Belongs to the major facilitator superfamily. Vesicular transporter family.</text>
</comment>
<keyword evidence="5 8" id="KW-1133">Transmembrane helix</keyword>
<dbReference type="Gene3D" id="1.20.1250.20">
    <property type="entry name" value="MFS general substrate transporter like domains"/>
    <property type="match status" value="2"/>
</dbReference>
<gene>
    <name evidence="10" type="ORF">PGT21_025184</name>
</gene>
<comment type="subcellular location">
    <subcellularLocation>
        <location evidence="1">Membrane</location>
        <topology evidence="1">Multi-pass membrane protein</topology>
    </subcellularLocation>
</comment>
<dbReference type="SUPFAM" id="SSF103473">
    <property type="entry name" value="MFS general substrate transporter"/>
    <property type="match status" value="1"/>
</dbReference>
<evidence type="ECO:0000256" key="2">
    <source>
        <dbReference type="ARBA" id="ARBA00006829"/>
    </source>
</evidence>
<dbReference type="OrthoDB" id="440553at2759"/>
<feature type="compositionally biased region" description="Low complexity" evidence="7">
    <location>
        <begin position="441"/>
        <end position="452"/>
    </location>
</feature>
<dbReference type="InterPro" id="IPR036259">
    <property type="entry name" value="MFS_trans_sf"/>
</dbReference>
<protein>
    <recommendedName>
        <fullName evidence="9">Major facilitator superfamily (MFS) profile domain-containing protein</fullName>
    </recommendedName>
</protein>
<dbReference type="Pfam" id="PF07690">
    <property type="entry name" value="MFS_1"/>
    <property type="match status" value="1"/>
</dbReference>
<dbReference type="InterPro" id="IPR050930">
    <property type="entry name" value="MFS_Vesicular_Transporter"/>
</dbReference>
<dbReference type="InterPro" id="IPR020846">
    <property type="entry name" value="MFS_dom"/>
</dbReference>
<proteinExistence type="inferred from homology"/>
<feature type="transmembrane region" description="Helical" evidence="8">
    <location>
        <begin position="150"/>
        <end position="172"/>
    </location>
</feature>
<evidence type="ECO:0000313" key="10">
    <source>
        <dbReference type="EMBL" id="KAA1114844.1"/>
    </source>
</evidence>
<sequence>MSTSFVSRLYNYPQHVTSGIPYIAFSVSFGLMVDMATYGIMVPVLPFRLESIGYENVPATSSYLIAAYALGLIISSIPVGIFGEIVSSRKVPLLTCLVFQASSLIMFWLSSSFAVLMIARIIEGFSGTAIWTLGLALICDVVPEEHVGVIMGYVMIGWSLGTVGGPLAGGLLYDSLGYNAIFIFALSMTASDFIFRSLVQDKKCIRNRQAAAKIYVELKEKDVKSGTESENVAKPPSAARALFSLLTNSRFWTLCAITIVLGFTFGGLLDTGMTMLVKDRYGLSSRGAALIFIAAVVPSFFSSPLAGHFADKYGAKWPVVISLALGTPFLGLYSLDTSLAALITFVTFTGILIMGIAAPIMQDLAEVVKTTPGLGFAHVYGIFNMVYSTGALIGSLCVGGLLENLGIENGWRISSLLVAGLCATCIIPAWLFIGGGKTAPSKDPIPSKSIPPSEAPALKEISDIC</sequence>
<dbReference type="PRINTS" id="PR01035">
    <property type="entry name" value="TCRTETA"/>
</dbReference>
<feature type="transmembrane region" description="Helical" evidence="8">
    <location>
        <begin position="20"/>
        <end position="41"/>
    </location>
</feature>
<keyword evidence="11" id="KW-1185">Reference proteome</keyword>